<keyword evidence="3" id="KW-1185">Reference proteome</keyword>
<proteinExistence type="predicted"/>
<name>K1L1C0_CECL9</name>
<dbReference type="AlphaFoldDB" id="K1L1C0"/>
<dbReference type="Pfam" id="PF03334">
    <property type="entry name" value="PhaG_MnhG_YufB"/>
    <property type="match status" value="1"/>
</dbReference>
<dbReference type="GO" id="GO:0015385">
    <property type="term" value="F:sodium:proton antiporter activity"/>
    <property type="evidence" value="ECO:0007669"/>
    <property type="project" value="TreeGrafter"/>
</dbReference>
<keyword evidence="1" id="KW-0472">Membrane</keyword>
<dbReference type="RefSeq" id="WP_009184227.1">
    <property type="nucleotide sequence ID" value="NZ_AMGM01000012.1"/>
</dbReference>
<dbReference type="PANTHER" id="PTHR34703:SF1">
    <property type="entry name" value="ANTIPORTER SUBUNIT MNHG2-RELATED"/>
    <property type="match status" value="1"/>
</dbReference>
<dbReference type="PANTHER" id="PTHR34703">
    <property type="entry name" value="ANTIPORTER SUBUNIT MNHG2-RELATED"/>
    <property type="match status" value="1"/>
</dbReference>
<dbReference type="PROSITE" id="PS51257">
    <property type="entry name" value="PROKAR_LIPOPROTEIN"/>
    <property type="match status" value="1"/>
</dbReference>
<dbReference type="InterPro" id="IPR005133">
    <property type="entry name" value="PhaG_MnhG_YufB"/>
</dbReference>
<evidence type="ECO:0000313" key="3">
    <source>
        <dbReference type="Proteomes" id="UP000004478"/>
    </source>
</evidence>
<sequence length="101" mass="11275">MMIKEIFIVILLVAGCFFFLAGTLGLLRFPDLFSRLHALTNADNLGLGFIAAGIALYIASPWATVKIFFIWILTLLSSATSSYLIARFQREQEKSKNGEEE</sequence>
<protein>
    <submittedName>
        <fullName evidence="2">Putative monovalent cation/H+ antiporter subunit G</fullName>
    </submittedName>
</protein>
<keyword evidence="1" id="KW-0812">Transmembrane</keyword>
<comment type="caution">
    <text evidence="2">The sequence shown here is derived from an EMBL/GenBank/DDBJ whole genome shotgun (WGS) entry which is preliminary data.</text>
</comment>
<dbReference type="EMBL" id="AMGM01000012">
    <property type="protein sequence ID" value="EKB50180.1"/>
    <property type="molecule type" value="Genomic_DNA"/>
</dbReference>
<evidence type="ECO:0000313" key="2">
    <source>
        <dbReference type="EMBL" id="EKB50180.1"/>
    </source>
</evidence>
<accession>K1L1C0</accession>
<evidence type="ECO:0000256" key="1">
    <source>
        <dbReference type="SAM" id="Phobius"/>
    </source>
</evidence>
<feature type="transmembrane region" description="Helical" evidence="1">
    <location>
        <begin position="6"/>
        <end position="27"/>
    </location>
</feature>
<organism evidence="2 3">
    <name type="scientific">Cecembia lonarensis (strain CCUG 58316 / KCTC 22772 / LW9)</name>
    <dbReference type="NCBI Taxonomy" id="1225176"/>
    <lineage>
        <taxon>Bacteria</taxon>
        <taxon>Pseudomonadati</taxon>
        <taxon>Bacteroidota</taxon>
        <taxon>Cytophagia</taxon>
        <taxon>Cytophagales</taxon>
        <taxon>Cyclobacteriaceae</taxon>
        <taxon>Cecembia</taxon>
    </lineage>
</organism>
<keyword evidence="1" id="KW-1133">Transmembrane helix</keyword>
<dbReference type="Proteomes" id="UP000004478">
    <property type="component" value="Unassembled WGS sequence"/>
</dbReference>
<gene>
    <name evidence="2" type="ORF">B879_01185</name>
</gene>
<reference evidence="2 3" key="1">
    <citation type="journal article" date="2012" name="J. Bacteriol.">
        <title>Draft Genome Sequence of Cecembia lonarensis Strain LW9T, Isolated from Lonar Lake, a Haloalkaline Lake in India.</title>
        <authorList>
            <person name="Shivaji S."/>
            <person name="Ara S."/>
            <person name="Singh A."/>
            <person name="Pinnaka A.K."/>
        </authorList>
    </citation>
    <scope>NUCLEOTIDE SEQUENCE [LARGE SCALE GENOMIC DNA]</scope>
    <source>
        <strain evidence="2 3">LW9</strain>
    </source>
</reference>